<organism evidence="12 13">
    <name type="scientific">Oldenlandia corymbosa var. corymbosa</name>
    <dbReference type="NCBI Taxonomy" id="529605"/>
    <lineage>
        <taxon>Eukaryota</taxon>
        <taxon>Viridiplantae</taxon>
        <taxon>Streptophyta</taxon>
        <taxon>Embryophyta</taxon>
        <taxon>Tracheophyta</taxon>
        <taxon>Spermatophyta</taxon>
        <taxon>Magnoliopsida</taxon>
        <taxon>eudicotyledons</taxon>
        <taxon>Gunneridae</taxon>
        <taxon>Pentapetalae</taxon>
        <taxon>asterids</taxon>
        <taxon>lamiids</taxon>
        <taxon>Gentianales</taxon>
        <taxon>Rubiaceae</taxon>
        <taxon>Rubioideae</taxon>
        <taxon>Spermacoceae</taxon>
        <taxon>Hedyotis-Oldenlandia complex</taxon>
        <taxon>Oldenlandia</taxon>
    </lineage>
</organism>
<keyword evidence="10" id="KW-0812">Transmembrane</keyword>
<dbReference type="FunFam" id="3.10.200.10:FF:000007">
    <property type="entry name" value="Alpha carbonic anhydrase 3"/>
    <property type="match status" value="1"/>
</dbReference>
<evidence type="ECO:0000256" key="9">
    <source>
        <dbReference type="RuleBase" id="RU367011"/>
    </source>
</evidence>
<dbReference type="GO" id="GO:0006730">
    <property type="term" value="P:one-carbon metabolic process"/>
    <property type="evidence" value="ECO:0007669"/>
    <property type="project" value="TreeGrafter"/>
</dbReference>
<comment type="cofactor">
    <cofactor evidence="1 9">
        <name>Zn(2+)</name>
        <dbReference type="ChEBI" id="CHEBI:29105"/>
    </cofactor>
</comment>
<keyword evidence="6" id="KW-0325">Glycoprotein</keyword>
<dbReference type="SMART" id="SM01057">
    <property type="entry name" value="Carb_anhydrase"/>
    <property type="match status" value="1"/>
</dbReference>
<evidence type="ECO:0000256" key="3">
    <source>
        <dbReference type="ARBA" id="ARBA00022723"/>
    </source>
</evidence>
<evidence type="ECO:0000256" key="6">
    <source>
        <dbReference type="ARBA" id="ARBA00023180"/>
    </source>
</evidence>
<keyword evidence="7 9" id="KW-0456">Lyase</keyword>
<dbReference type="EC" id="4.2.1.1" evidence="2 9"/>
<gene>
    <name evidence="12" type="ORF">OLC1_LOCUS9755</name>
</gene>
<feature type="domain" description="Alpha-carbonic anhydrase" evidence="11">
    <location>
        <begin position="131"/>
        <end position="363"/>
    </location>
</feature>
<comment type="function">
    <text evidence="9">Reversible hydration of carbon dioxide.</text>
</comment>
<feature type="domain" description="Alpha-carbonic anhydrase" evidence="11">
    <location>
        <begin position="1"/>
        <end position="104"/>
    </location>
</feature>
<keyword evidence="4" id="KW-0732">Signal</keyword>
<comment type="similarity">
    <text evidence="9">Belongs to the alpha-carbonic anhydrase family.</text>
</comment>
<protein>
    <recommendedName>
        <fullName evidence="2 9">Carbonic anhydrase</fullName>
        <ecNumber evidence="2 9">4.2.1.1</ecNumber>
    </recommendedName>
</protein>
<evidence type="ECO:0000256" key="4">
    <source>
        <dbReference type="ARBA" id="ARBA00022729"/>
    </source>
</evidence>
<evidence type="ECO:0000259" key="11">
    <source>
        <dbReference type="PROSITE" id="PS51144"/>
    </source>
</evidence>
<evidence type="ECO:0000256" key="10">
    <source>
        <dbReference type="SAM" id="Phobius"/>
    </source>
</evidence>
<dbReference type="SUPFAM" id="SSF51069">
    <property type="entry name" value="Carbonic anhydrase"/>
    <property type="match status" value="2"/>
</dbReference>
<dbReference type="PROSITE" id="PS00162">
    <property type="entry name" value="ALPHA_CA_1"/>
    <property type="match status" value="1"/>
</dbReference>
<evidence type="ECO:0000256" key="8">
    <source>
        <dbReference type="ARBA" id="ARBA00048348"/>
    </source>
</evidence>
<evidence type="ECO:0000256" key="7">
    <source>
        <dbReference type="ARBA" id="ARBA00023239"/>
    </source>
</evidence>
<evidence type="ECO:0000313" key="12">
    <source>
        <dbReference type="EMBL" id="CAI9099809.1"/>
    </source>
</evidence>
<dbReference type="PANTHER" id="PTHR18952">
    <property type="entry name" value="CARBONIC ANHYDRASE"/>
    <property type="match status" value="1"/>
</dbReference>
<dbReference type="Gene3D" id="3.10.200.10">
    <property type="entry name" value="Alpha carbonic anhydrase"/>
    <property type="match status" value="2"/>
</dbReference>
<comment type="catalytic activity">
    <reaction evidence="8 9">
        <text>hydrogencarbonate + H(+) = CO2 + H2O</text>
        <dbReference type="Rhea" id="RHEA:10748"/>
        <dbReference type="ChEBI" id="CHEBI:15377"/>
        <dbReference type="ChEBI" id="CHEBI:15378"/>
        <dbReference type="ChEBI" id="CHEBI:16526"/>
        <dbReference type="ChEBI" id="CHEBI:17544"/>
        <dbReference type="EC" id="4.2.1.1"/>
    </reaction>
</comment>
<sequence length="367" mass="41727">MYKLGSPDAFIEQILDHIKSVKTVGSLDLGEINPADIKFQSRSEYYRYVGSLTIPPCTEGVIWTILKEARTASKEQILALREAVHDGMMEIHSKSYMKFVFTFIFTFLLFLSISLPTTFASPVENEVEDESHFTYKELNGKGPKNWGRLNSTWKACGNGKLQSPIDLLNERVQIFPTLGKLKRGYKPAPAILKNRGHDIAVEWKGDAGKLVINNTDYELKQCHWHSPSEHTLNNTRYKQELHIVHQNSEGGIAVIGILYKLGRPDTFIDQILHHIKAVGAIGEIDLGEIDPKDIKFGSRKYYRYLGSLTVPPCTEGVIWTILKKVRTVSKEQIHALREAVHDGFEENARPTQWKHGRPVYLYRPKAV</sequence>
<dbReference type="GO" id="GO:0004089">
    <property type="term" value="F:carbonate dehydratase activity"/>
    <property type="evidence" value="ECO:0007669"/>
    <property type="project" value="UniProtKB-UniRule"/>
</dbReference>
<dbReference type="GO" id="GO:0008270">
    <property type="term" value="F:zinc ion binding"/>
    <property type="evidence" value="ECO:0007669"/>
    <property type="project" value="UniProtKB-UniRule"/>
</dbReference>
<feature type="transmembrane region" description="Helical" evidence="10">
    <location>
        <begin position="96"/>
        <end position="115"/>
    </location>
</feature>
<dbReference type="InterPro" id="IPR001148">
    <property type="entry name" value="CA_dom"/>
</dbReference>
<dbReference type="EMBL" id="OX459120">
    <property type="protein sequence ID" value="CAI9099809.1"/>
    <property type="molecule type" value="Genomic_DNA"/>
</dbReference>
<dbReference type="Proteomes" id="UP001161247">
    <property type="component" value="Chromosome 3"/>
</dbReference>
<evidence type="ECO:0000256" key="5">
    <source>
        <dbReference type="ARBA" id="ARBA00022833"/>
    </source>
</evidence>
<evidence type="ECO:0000313" key="13">
    <source>
        <dbReference type="Proteomes" id="UP001161247"/>
    </source>
</evidence>
<reference evidence="12" key="1">
    <citation type="submission" date="2023-03" db="EMBL/GenBank/DDBJ databases">
        <authorList>
            <person name="Julca I."/>
        </authorList>
    </citation>
    <scope>NUCLEOTIDE SEQUENCE</scope>
</reference>
<keyword evidence="10" id="KW-1133">Transmembrane helix</keyword>
<proteinExistence type="inferred from homology"/>
<dbReference type="PANTHER" id="PTHR18952:SF271">
    <property type="entry name" value="ALPHA CARBONIC ANHYDRASE 4-RELATED"/>
    <property type="match status" value="1"/>
</dbReference>
<evidence type="ECO:0000256" key="1">
    <source>
        <dbReference type="ARBA" id="ARBA00001947"/>
    </source>
</evidence>
<keyword evidence="3 9" id="KW-0479">Metal-binding</keyword>
<dbReference type="Pfam" id="PF00194">
    <property type="entry name" value="Carb_anhydrase"/>
    <property type="match status" value="2"/>
</dbReference>
<keyword evidence="10" id="KW-0472">Membrane</keyword>
<dbReference type="InterPro" id="IPR041891">
    <property type="entry name" value="Alpha_CA_prokaryot-like"/>
</dbReference>
<evidence type="ECO:0000256" key="2">
    <source>
        <dbReference type="ARBA" id="ARBA00012925"/>
    </source>
</evidence>
<dbReference type="InterPro" id="IPR018338">
    <property type="entry name" value="Carbonic_anhydrase_a-class_CS"/>
</dbReference>
<dbReference type="InterPro" id="IPR023561">
    <property type="entry name" value="Carbonic_anhydrase_a-class"/>
</dbReference>
<keyword evidence="5 9" id="KW-0862">Zinc</keyword>
<accession>A0AAV1CVX7</accession>
<keyword evidence="13" id="KW-1185">Reference proteome</keyword>
<dbReference type="CDD" id="cd03124">
    <property type="entry name" value="alpha_CA_prokaryotic_like"/>
    <property type="match status" value="2"/>
</dbReference>
<dbReference type="PROSITE" id="PS51144">
    <property type="entry name" value="ALPHA_CA_2"/>
    <property type="match status" value="2"/>
</dbReference>
<name>A0AAV1CVX7_OLDCO</name>
<dbReference type="InterPro" id="IPR036398">
    <property type="entry name" value="CA_dom_sf"/>
</dbReference>
<dbReference type="AlphaFoldDB" id="A0AAV1CVX7"/>